<dbReference type="InterPro" id="IPR000326">
    <property type="entry name" value="PAP2/HPO"/>
</dbReference>
<dbReference type="Pfam" id="PF01569">
    <property type="entry name" value="PAP2"/>
    <property type="match status" value="1"/>
</dbReference>
<keyword evidence="1" id="KW-0472">Membrane</keyword>
<feature type="domain" description="Phosphatidic acid phosphatase type 2/haloperoxidase" evidence="2">
    <location>
        <begin position="156"/>
        <end position="270"/>
    </location>
</feature>
<dbReference type="SMART" id="SM00014">
    <property type="entry name" value="acidPPc"/>
    <property type="match status" value="1"/>
</dbReference>
<keyword evidence="4" id="KW-1185">Reference proteome</keyword>
<dbReference type="Gene3D" id="1.20.144.10">
    <property type="entry name" value="Phosphatidic acid phosphatase type 2/haloperoxidase"/>
    <property type="match status" value="2"/>
</dbReference>
<feature type="transmembrane region" description="Helical" evidence="1">
    <location>
        <begin position="128"/>
        <end position="151"/>
    </location>
</feature>
<accession>A0ABW5DGL5</accession>
<dbReference type="SUPFAM" id="SSF48317">
    <property type="entry name" value="Acid phosphatase/Vanadium-dependent haloperoxidase"/>
    <property type="match status" value="1"/>
</dbReference>
<organism evidence="3 4">
    <name type="scientific">Chelativorans composti</name>
    <dbReference type="NCBI Taxonomy" id="768533"/>
    <lineage>
        <taxon>Bacteria</taxon>
        <taxon>Pseudomonadati</taxon>
        <taxon>Pseudomonadota</taxon>
        <taxon>Alphaproteobacteria</taxon>
        <taxon>Hyphomicrobiales</taxon>
        <taxon>Phyllobacteriaceae</taxon>
        <taxon>Chelativorans</taxon>
    </lineage>
</organism>
<dbReference type="Proteomes" id="UP001597373">
    <property type="component" value="Unassembled WGS sequence"/>
</dbReference>
<keyword evidence="1" id="KW-1133">Transmembrane helix</keyword>
<comment type="caution">
    <text evidence="3">The sequence shown here is derived from an EMBL/GenBank/DDBJ whole genome shotgun (WGS) entry which is preliminary data.</text>
</comment>
<feature type="transmembrane region" description="Helical" evidence="1">
    <location>
        <begin position="198"/>
        <end position="220"/>
    </location>
</feature>
<evidence type="ECO:0000313" key="4">
    <source>
        <dbReference type="Proteomes" id="UP001597373"/>
    </source>
</evidence>
<sequence length="281" mass="31317">MGHHDLKVVQEPGLVKNSKKVVLNNIASRGVRLFNKVRLQEMNFENEKLTPPKLPLFKGMRFGRDAVVPAIVFGCLALGIYFFLVIAGKVADGEIRNFDVSLLLFFRDASDPSRLIGPPWLPKRVVELSALGSTSVVILALVLVVGFLLTLRRYGPALFMFLSVALGWLISSALKQFYDRPRPNIVEHLDSASSASFPSGHAMMSTVIYLTMAVVVAHFYRETRVRVYVLFVAVLVPALVGITRIMLGVHWPSDVLAGWSLGVAWASFLWLVMRFLGHRQQ</sequence>
<dbReference type="InterPro" id="IPR036938">
    <property type="entry name" value="PAP2/HPO_sf"/>
</dbReference>
<feature type="transmembrane region" description="Helical" evidence="1">
    <location>
        <begin position="227"/>
        <end position="251"/>
    </location>
</feature>
<gene>
    <name evidence="3" type="ORF">ACFSMZ_10665</name>
</gene>
<evidence type="ECO:0000259" key="2">
    <source>
        <dbReference type="SMART" id="SM00014"/>
    </source>
</evidence>
<feature type="transmembrane region" description="Helical" evidence="1">
    <location>
        <begin position="257"/>
        <end position="276"/>
    </location>
</feature>
<feature type="transmembrane region" description="Helical" evidence="1">
    <location>
        <begin position="66"/>
        <end position="87"/>
    </location>
</feature>
<proteinExistence type="predicted"/>
<dbReference type="CDD" id="cd03392">
    <property type="entry name" value="PAP2_like_2"/>
    <property type="match status" value="1"/>
</dbReference>
<dbReference type="PANTHER" id="PTHR14969">
    <property type="entry name" value="SPHINGOSINE-1-PHOSPHATE PHOSPHOHYDROLASE"/>
    <property type="match status" value="1"/>
</dbReference>
<dbReference type="PANTHER" id="PTHR14969:SF13">
    <property type="entry name" value="AT30094P"/>
    <property type="match status" value="1"/>
</dbReference>
<name>A0ABW5DGL5_9HYPH</name>
<protein>
    <submittedName>
        <fullName evidence="3">Phosphatase PAP2 family protein</fullName>
    </submittedName>
</protein>
<reference evidence="4" key="1">
    <citation type="journal article" date="2019" name="Int. J. Syst. Evol. Microbiol.">
        <title>The Global Catalogue of Microorganisms (GCM) 10K type strain sequencing project: providing services to taxonomists for standard genome sequencing and annotation.</title>
        <authorList>
            <consortium name="The Broad Institute Genomics Platform"/>
            <consortium name="The Broad Institute Genome Sequencing Center for Infectious Disease"/>
            <person name="Wu L."/>
            <person name="Ma J."/>
        </authorList>
    </citation>
    <scope>NUCLEOTIDE SEQUENCE [LARGE SCALE GENOMIC DNA]</scope>
    <source>
        <strain evidence="4">KCTC 23707</strain>
    </source>
</reference>
<evidence type="ECO:0000313" key="3">
    <source>
        <dbReference type="EMBL" id="MFD2260222.1"/>
    </source>
</evidence>
<feature type="transmembrane region" description="Helical" evidence="1">
    <location>
        <begin position="158"/>
        <end position="178"/>
    </location>
</feature>
<dbReference type="EMBL" id="JBHUIR010000038">
    <property type="protein sequence ID" value="MFD2260222.1"/>
    <property type="molecule type" value="Genomic_DNA"/>
</dbReference>
<keyword evidence="1" id="KW-0812">Transmembrane</keyword>
<dbReference type="RefSeq" id="WP_345099086.1">
    <property type="nucleotide sequence ID" value="NZ_BAABGS010000021.1"/>
</dbReference>
<evidence type="ECO:0000256" key="1">
    <source>
        <dbReference type="SAM" id="Phobius"/>
    </source>
</evidence>